<reference evidence="1 2" key="2">
    <citation type="submission" date="2018-11" db="EMBL/GenBank/DDBJ databases">
        <authorList>
            <consortium name="Pathogen Informatics"/>
        </authorList>
    </citation>
    <scope>NUCLEOTIDE SEQUENCE [LARGE SCALE GENOMIC DNA]</scope>
    <source>
        <strain evidence="1 2">Egypt</strain>
    </source>
</reference>
<evidence type="ECO:0000313" key="3">
    <source>
        <dbReference type="WBParaSite" id="ECPE_0001738501-mRNA-1"/>
    </source>
</evidence>
<evidence type="ECO:0000313" key="2">
    <source>
        <dbReference type="Proteomes" id="UP000272942"/>
    </source>
</evidence>
<reference evidence="3" key="1">
    <citation type="submission" date="2016-06" db="UniProtKB">
        <authorList>
            <consortium name="WormBaseParasite"/>
        </authorList>
    </citation>
    <scope>IDENTIFICATION</scope>
</reference>
<accession>A0A183BDQ5</accession>
<evidence type="ECO:0000313" key="1">
    <source>
        <dbReference type="EMBL" id="VDP94630.1"/>
    </source>
</evidence>
<proteinExistence type="predicted"/>
<keyword evidence="2" id="KW-1185">Reference proteome</keyword>
<sequence length="38" mass="4522">MVQLNWAYDEREVRFILRDESKPMPSARSNHALEVSFV</sequence>
<dbReference type="WBParaSite" id="ECPE_0001738501-mRNA-1">
    <property type="protein sequence ID" value="ECPE_0001738501-mRNA-1"/>
    <property type="gene ID" value="ECPE_0001738501"/>
</dbReference>
<protein>
    <submittedName>
        <fullName evidence="3">DUF104 domain-containing protein</fullName>
    </submittedName>
</protein>
<dbReference type="AlphaFoldDB" id="A0A183BDQ5"/>
<gene>
    <name evidence="1" type="ORF">ECPE_LOCUS17340</name>
</gene>
<dbReference type="Proteomes" id="UP000272942">
    <property type="component" value="Unassembled WGS sequence"/>
</dbReference>
<organism evidence="3">
    <name type="scientific">Echinostoma caproni</name>
    <dbReference type="NCBI Taxonomy" id="27848"/>
    <lineage>
        <taxon>Eukaryota</taxon>
        <taxon>Metazoa</taxon>
        <taxon>Spiralia</taxon>
        <taxon>Lophotrochozoa</taxon>
        <taxon>Platyhelminthes</taxon>
        <taxon>Trematoda</taxon>
        <taxon>Digenea</taxon>
        <taxon>Plagiorchiida</taxon>
        <taxon>Echinostomata</taxon>
        <taxon>Echinostomatoidea</taxon>
        <taxon>Echinostomatidae</taxon>
        <taxon>Echinostoma</taxon>
    </lineage>
</organism>
<name>A0A183BDQ5_9TREM</name>
<dbReference type="EMBL" id="UZAN01068768">
    <property type="protein sequence ID" value="VDP94630.1"/>
    <property type="molecule type" value="Genomic_DNA"/>
</dbReference>